<dbReference type="AlphaFoldDB" id="A0A848CC73"/>
<dbReference type="Proteomes" id="UP000522333">
    <property type="component" value="Unassembled WGS sequence"/>
</dbReference>
<keyword evidence="2" id="KW-0067">ATP-binding</keyword>
<evidence type="ECO:0000313" key="2">
    <source>
        <dbReference type="EMBL" id="NME52225.1"/>
    </source>
</evidence>
<name>A0A848CC73_9BACT</name>
<protein>
    <submittedName>
        <fullName evidence="2">ATP-binding protein</fullName>
    </submittedName>
</protein>
<dbReference type="EMBL" id="JABAFY010000020">
    <property type="protein sequence ID" value="NME52225.1"/>
    <property type="molecule type" value="Genomic_DNA"/>
</dbReference>
<evidence type="ECO:0000256" key="1">
    <source>
        <dbReference type="SAM" id="MobiDB-lite"/>
    </source>
</evidence>
<feature type="region of interest" description="Disordered" evidence="1">
    <location>
        <begin position="817"/>
        <end position="853"/>
    </location>
</feature>
<keyword evidence="2" id="KW-0547">Nucleotide-binding</keyword>
<feature type="compositionally biased region" description="Polar residues" evidence="1">
    <location>
        <begin position="819"/>
        <end position="828"/>
    </location>
</feature>
<accession>A0A848CC73</accession>
<dbReference type="RefSeq" id="WP_168935605.1">
    <property type="nucleotide sequence ID" value="NZ_JABAFY010000020.1"/>
</dbReference>
<organism evidence="2 3">
    <name type="scientific">Desulfovibrio piger</name>
    <dbReference type="NCBI Taxonomy" id="901"/>
    <lineage>
        <taxon>Bacteria</taxon>
        <taxon>Pseudomonadati</taxon>
        <taxon>Thermodesulfobacteriota</taxon>
        <taxon>Desulfovibrionia</taxon>
        <taxon>Desulfovibrionales</taxon>
        <taxon>Desulfovibrionaceae</taxon>
        <taxon>Desulfovibrio</taxon>
    </lineage>
</organism>
<comment type="caution">
    <text evidence="2">The sequence shown here is derived from an EMBL/GenBank/DDBJ whole genome shotgun (WGS) entry which is preliminary data.</text>
</comment>
<reference evidence="2 3" key="1">
    <citation type="submission" date="2020-04" db="EMBL/GenBank/DDBJ databases">
        <authorList>
            <person name="Hitch T.C.A."/>
            <person name="Wylensek D."/>
            <person name="Clavel T."/>
        </authorList>
    </citation>
    <scope>NUCLEOTIDE SEQUENCE [LARGE SCALE GENOMIC DNA]</scope>
    <source>
        <strain evidence="2 3">PG-251-APC-1</strain>
    </source>
</reference>
<proteinExistence type="predicted"/>
<dbReference type="InterPro" id="IPR007555">
    <property type="entry name" value="DUF499"/>
</dbReference>
<dbReference type="GO" id="GO:0005524">
    <property type="term" value="F:ATP binding"/>
    <property type="evidence" value="ECO:0007669"/>
    <property type="project" value="UniProtKB-KW"/>
</dbReference>
<gene>
    <name evidence="2" type="ORF">HF854_06725</name>
</gene>
<sequence>MTMLKPWRELVTPHSDVLRGTFQQSEFAADISRVHSGTATEEYQDPALFFQRTFITEGMKLLLHSVLQRLSGKGGDPVIQLQTAFGGGKTHTLLAVYHLATATCPVSELPGIPALLDAAGLMELPRARIAVIDGIRMSPNQPVEHDGLAINTLWGELAWQLVGPEGYALLADSDKAGTSPGKDVLEKLLRMAAPCIVLMDEAVAYIRQFSEKPLSGGTFSSNLSFVQALTEAMKGVPNAVLLASLPESATEAGDANGQRALEMLSHTFGRVQALWKPVGAEEAFEVVRRRLFAEVTDRKAADEVCKAFVDFYLANPDSFPQETQESRYAARLRAAYPIHPEVFDRLYEDWSSLDHFQRTRGVLKFMAKVIHRLWKDSSSDPLIMPGSLPLYDTGTRADIIYYLPQGWDPVVDKDIDGDNAQPVQLDMSQPRFGNIQSCRRVARTIFLGSAAAGNLGSGNAYRGIDEKRVYLGAALPSTAIALFRDSLQRLQDRLYYLNSENDKYWFNVHPNLRREMEDRKGRYGMEEALPFIKKCLHTSLRQGMFAARHIFAPASDIPDDEQLRLVVLPPRDAYSKTIDNNAQAAAQAILEQRGDLPRQNRNRLIFLAPEYDTISRLVDQIKTYLAWQSILADSSEERLVLDTLQIKNVQKSAENAFNVAKCSVTEAFKWLLVPYCGKQNLAETRWEKIAIPSGATKLMDEIERQLRENELVIERWAPIHLKNELENWFWKNGVSLQKALDVWQATCRYLYLPRLSNKGVFTQTLSDATGSRDFFALAQGEEGGKFLGFIFGKPHLVLLDSSTLLISSERAVAYEAEQASISSGDTGPQPNPGASGGGEPRPTPGKTGEATTREKVVRRFIGNVSIDPMMGKVDTQSIFDEVIQHLDEYSGSTVTITLEIQAETDNPKGFDTALQRTVRENSRQLKFTIAEFE</sequence>
<dbReference type="Pfam" id="PF04465">
    <property type="entry name" value="DUF499"/>
    <property type="match status" value="1"/>
</dbReference>
<evidence type="ECO:0000313" key="3">
    <source>
        <dbReference type="Proteomes" id="UP000522333"/>
    </source>
</evidence>